<protein>
    <submittedName>
        <fullName evidence="1">Cleavage induced protein</fullName>
    </submittedName>
</protein>
<dbReference type="Proteomes" id="UP000198211">
    <property type="component" value="Unassembled WGS sequence"/>
</dbReference>
<name>A0A225UEK1_9STRA</name>
<sequence length="143" mass="15720">MLLRILAIHKVRHGFYTSTYRVTGSDNTMADAGIRVQIPRNSRHLSRTIAHRGSSTDFTEELHKGMSSMGCVHLTRTPNSSVHSPFIYESTERTASEWAKPILPFAQNCALYGGTITIQQDTALVGTYGTPSCSGVSTDSLTW</sequence>
<comment type="caution">
    <text evidence="1">The sequence shown here is derived from an EMBL/GenBank/DDBJ whole genome shotgun (WGS) entry which is preliminary data.</text>
</comment>
<evidence type="ECO:0000313" key="2">
    <source>
        <dbReference type="Proteomes" id="UP000198211"/>
    </source>
</evidence>
<dbReference type="OrthoDB" id="125279at2759"/>
<organism evidence="1 2">
    <name type="scientific">Phytophthora megakarya</name>
    <dbReference type="NCBI Taxonomy" id="4795"/>
    <lineage>
        <taxon>Eukaryota</taxon>
        <taxon>Sar</taxon>
        <taxon>Stramenopiles</taxon>
        <taxon>Oomycota</taxon>
        <taxon>Peronosporomycetes</taxon>
        <taxon>Peronosporales</taxon>
        <taxon>Peronosporaceae</taxon>
        <taxon>Phytophthora</taxon>
    </lineage>
</organism>
<proteinExistence type="predicted"/>
<evidence type="ECO:0000313" key="1">
    <source>
        <dbReference type="EMBL" id="OWY91485.1"/>
    </source>
</evidence>
<accession>A0A225UEK1</accession>
<dbReference type="AlphaFoldDB" id="A0A225UEK1"/>
<dbReference type="EMBL" id="NBNE01020141">
    <property type="protein sequence ID" value="OWY91485.1"/>
    <property type="molecule type" value="Genomic_DNA"/>
</dbReference>
<gene>
    <name evidence="1" type="ORF">PHMEG_00039922</name>
</gene>
<reference evidence="2" key="1">
    <citation type="submission" date="2017-03" db="EMBL/GenBank/DDBJ databases">
        <title>Phytopthora megakarya and P. palmivora, two closely related causual agents of cacao black pod achieved similar genome size and gene model numbers by different mechanisms.</title>
        <authorList>
            <person name="Ali S."/>
            <person name="Shao J."/>
            <person name="Larry D.J."/>
            <person name="Kronmiller B."/>
            <person name="Shen D."/>
            <person name="Strem M.D."/>
            <person name="Melnick R.L."/>
            <person name="Guiltinan M.J."/>
            <person name="Tyler B.M."/>
            <person name="Meinhardt L.W."/>
            <person name="Bailey B.A."/>
        </authorList>
    </citation>
    <scope>NUCLEOTIDE SEQUENCE [LARGE SCALE GENOMIC DNA]</scope>
    <source>
        <strain evidence="2">zdho120</strain>
    </source>
</reference>
<keyword evidence="2" id="KW-1185">Reference proteome</keyword>